<dbReference type="PROSITE" id="PS50885">
    <property type="entry name" value="HAMP"/>
    <property type="match status" value="1"/>
</dbReference>
<dbReference type="PANTHER" id="PTHR43531:SF11">
    <property type="entry name" value="METHYL-ACCEPTING CHEMOTAXIS PROTEIN 3"/>
    <property type="match status" value="1"/>
</dbReference>
<dbReference type="SUPFAM" id="SSF58104">
    <property type="entry name" value="Methyl-accepting chemotaxis protein (MCP) signaling domain"/>
    <property type="match status" value="1"/>
</dbReference>
<dbReference type="CDD" id="cd06225">
    <property type="entry name" value="HAMP"/>
    <property type="match status" value="1"/>
</dbReference>
<gene>
    <name evidence="7" type="ORF">QE109_11800</name>
</gene>
<dbReference type="PANTHER" id="PTHR43531">
    <property type="entry name" value="PROTEIN ICFG"/>
    <property type="match status" value="1"/>
</dbReference>
<comment type="caution">
    <text evidence="7">The sequence shown here is derived from an EMBL/GenBank/DDBJ whole genome shotgun (WGS) entry which is preliminary data.</text>
</comment>
<evidence type="ECO:0000256" key="3">
    <source>
        <dbReference type="PROSITE-ProRule" id="PRU00284"/>
    </source>
</evidence>
<keyword evidence="4" id="KW-0812">Transmembrane</keyword>
<feature type="domain" description="HAMP" evidence="6">
    <location>
        <begin position="213"/>
        <end position="265"/>
    </location>
</feature>
<dbReference type="SMART" id="SM00304">
    <property type="entry name" value="HAMP"/>
    <property type="match status" value="1"/>
</dbReference>
<dbReference type="Gene3D" id="6.10.340.10">
    <property type="match status" value="1"/>
</dbReference>
<keyword evidence="4" id="KW-1133">Transmembrane helix</keyword>
<evidence type="ECO:0000259" key="6">
    <source>
        <dbReference type="PROSITE" id="PS50885"/>
    </source>
</evidence>
<keyword evidence="4" id="KW-0472">Membrane</keyword>
<dbReference type="PROSITE" id="PS50111">
    <property type="entry name" value="CHEMOTAXIS_TRANSDUC_2"/>
    <property type="match status" value="1"/>
</dbReference>
<keyword evidence="3" id="KW-0807">Transducer</keyword>
<sequence length="570" mass="61985">MKLYRNMKIGTKMILGFLIVAIIAGGIGIVGVINIQNISESDTYLYTNMTVPLGDMIMIAESFQRMRGNVKDVVLSTTDAEIADYEARIIERNMEFNQYLAEFEKLIITDEGMLLVDNIKTKKSQYDAVAAQIIAYVKDGQHTKAIDLMKGEGDILRKEIEQDYTELKDSKISIALDTSNSNTSVANTATTMMIILLVSAMLISLLLGYFISSSIRKPIIKMMDAAKAMADGDLDIKIDNTSKDEIGILSNAFNMMAENINEVMTNINSASEQVASGSRQVSDSSMALSQGATEQASSIEELTASVEEIAAQTRLNADNATQANDLAEDAKINAVQGNSQMQLMLKSMDEINESSNNISKIIKVIDEIAFQTNILALNAAVEAARAGQHGKGFAVVAEEVRNLAARSAKAAQETTDMIEGSIKKVEGGTKIANETAVALTNIVKGVEKVTNLVGEIAVASNEQALGVEQINQGIGQIADVVQTTSATSEETAAASEELSSQAEMLKHQVSRFKLKKQNFMGYSKQLDELNPEVIKMLDMMKSQNAYENNPKLNEPSAKKIVLSEKEFGKY</sequence>
<comment type="similarity">
    <text evidence="2">Belongs to the methyl-accepting chemotaxis (MCP) protein family.</text>
</comment>
<feature type="domain" description="Methyl-accepting transducer" evidence="5">
    <location>
        <begin position="270"/>
        <end position="499"/>
    </location>
</feature>
<dbReference type="Pfam" id="PF12729">
    <property type="entry name" value="4HB_MCP_1"/>
    <property type="match status" value="1"/>
</dbReference>
<dbReference type="Proteomes" id="UP001158045">
    <property type="component" value="Unassembled WGS sequence"/>
</dbReference>
<dbReference type="CDD" id="cd11386">
    <property type="entry name" value="MCP_signal"/>
    <property type="match status" value="1"/>
</dbReference>
<dbReference type="InterPro" id="IPR003660">
    <property type="entry name" value="HAMP_dom"/>
</dbReference>
<dbReference type="Pfam" id="PF00015">
    <property type="entry name" value="MCPsignal"/>
    <property type="match status" value="1"/>
</dbReference>
<name>A0ABT6NEL5_9FIRM</name>
<dbReference type="SMART" id="SM00283">
    <property type="entry name" value="MA"/>
    <property type="match status" value="1"/>
</dbReference>
<keyword evidence="1" id="KW-0145">Chemotaxis</keyword>
<protein>
    <submittedName>
        <fullName evidence="7">Methyl-accepting chemotaxis protein</fullName>
    </submittedName>
</protein>
<evidence type="ECO:0000256" key="2">
    <source>
        <dbReference type="ARBA" id="ARBA00029447"/>
    </source>
</evidence>
<dbReference type="InterPro" id="IPR024478">
    <property type="entry name" value="HlyB_4HB_MCP"/>
</dbReference>
<dbReference type="Gene3D" id="1.10.287.950">
    <property type="entry name" value="Methyl-accepting chemotaxis protein"/>
    <property type="match status" value="1"/>
</dbReference>
<reference evidence="7 8" key="1">
    <citation type="submission" date="2023-04" db="EMBL/GenBank/DDBJ databases">
        <title>Fusibacter bizertensis strain WBS, isolated from littoral bottom sediments of the Arctic seas - biochemical and genomic analysis.</title>
        <authorList>
            <person name="Brioukhanov A.L."/>
        </authorList>
    </citation>
    <scope>NUCLEOTIDE SEQUENCE [LARGE SCALE GENOMIC DNA]</scope>
    <source>
        <strain evidence="7 8">WBS</strain>
    </source>
</reference>
<evidence type="ECO:0000313" key="8">
    <source>
        <dbReference type="Proteomes" id="UP001158045"/>
    </source>
</evidence>
<evidence type="ECO:0000259" key="5">
    <source>
        <dbReference type="PROSITE" id="PS50111"/>
    </source>
</evidence>
<dbReference type="RefSeq" id="WP_281094727.1">
    <property type="nucleotide sequence ID" value="NZ_JARYZI010000007.1"/>
</dbReference>
<dbReference type="InterPro" id="IPR004089">
    <property type="entry name" value="MCPsignal_dom"/>
</dbReference>
<dbReference type="InterPro" id="IPR051310">
    <property type="entry name" value="MCP_chemotaxis"/>
</dbReference>
<keyword evidence="8" id="KW-1185">Reference proteome</keyword>
<feature type="transmembrane region" description="Helical" evidence="4">
    <location>
        <begin position="192"/>
        <end position="212"/>
    </location>
</feature>
<organism evidence="7 8">
    <name type="scientific">Fusibacter bizertensis</name>
    <dbReference type="NCBI Taxonomy" id="1488331"/>
    <lineage>
        <taxon>Bacteria</taxon>
        <taxon>Bacillati</taxon>
        <taxon>Bacillota</taxon>
        <taxon>Clostridia</taxon>
        <taxon>Eubacteriales</taxon>
        <taxon>Eubacteriales Family XII. Incertae Sedis</taxon>
        <taxon>Fusibacter</taxon>
    </lineage>
</organism>
<evidence type="ECO:0000313" key="7">
    <source>
        <dbReference type="EMBL" id="MDH8678838.1"/>
    </source>
</evidence>
<accession>A0ABT6NEL5</accession>
<feature type="transmembrane region" description="Helical" evidence="4">
    <location>
        <begin position="12"/>
        <end position="33"/>
    </location>
</feature>
<evidence type="ECO:0000256" key="4">
    <source>
        <dbReference type="SAM" id="Phobius"/>
    </source>
</evidence>
<dbReference type="EMBL" id="JARYZI010000007">
    <property type="protein sequence ID" value="MDH8678838.1"/>
    <property type="molecule type" value="Genomic_DNA"/>
</dbReference>
<dbReference type="Pfam" id="PF00672">
    <property type="entry name" value="HAMP"/>
    <property type="match status" value="1"/>
</dbReference>
<evidence type="ECO:0000256" key="1">
    <source>
        <dbReference type="ARBA" id="ARBA00022500"/>
    </source>
</evidence>
<proteinExistence type="inferred from homology"/>